<accession>G5KEE2</accession>
<comment type="caution">
    <text evidence="2">The sequence shown here is derived from an EMBL/GenBank/DDBJ whole genome shotgun (WGS) entry which is preliminary data.</text>
</comment>
<dbReference type="InterPro" id="IPR028082">
    <property type="entry name" value="Peripla_BP_I"/>
</dbReference>
<proteinExistence type="predicted"/>
<dbReference type="PANTHER" id="PTHR35271:SF1">
    <property type="entry name" value="ABC TRANSPORTER, SUBSTRATE-BINDING LIPOPROTEIN"/>
    <property type="match status" value="1"/>
</dbReference>
<feature type="chain" id="PRO_5038725534" evidence="1">
    <location>
        <begin position="20"/>
        <end position="324"/>
    </location>
</feature>
<dbReference type="PANTHER" id="PTHR35271">
    <property type="entry name" value="ABC TRANSPORTER, SUBSTRATE-BINDING LIPOPROTEIN-RELATED"/>
    <property type="match status" value="1"/>
</dbReference>
<keyword evidence="3" id="KW-1185">Reference proteome</keyword>
<protein>
    <submittedName>
        <fullName evidence="2">ABC transporter substrate binding protein</fullName>
    </submittedName>
</protein>
<feature type="signal peptide" evidence="1">
    <location>
        <begin position="1"/>
        <end position="19"/>
    </location>
</feature>
<evidence type="ECO:0000313" key="3">
    <source>
        <dbReference type="Proteomes" id="UP000005388"/>
    </source>
</evidence>
<sequence length="324" mass="34392">MKKLTKLLVVSLASLTLVACRSNTDSSSNSISESKKTVKVGILQYMEHVSLSAARKGFEEELKAEGYKEGKNLKLDYQNAQGDQSNLQTISEQLAKDNDLILAIATPAAQALATATSEKPIVFTAVTDPLSADLVNSIKKPGGNLTGTSDQAPIGKQVKLLGEALPKAKKVGILYTTSERNSEVQVKKAESLLKKAGYEVVKKGISSTNDVQDAANSLMKETDAVFVPTDNTVASTMTMIGQLSVQNKVPVIGGSTDMVDAGGLLTYGTNYKELGKQVGKMAVKILKGADPAKLSVEYPKTVSLHVNKEMASKLGIDVSNLSDK</sequence>
<dbReference type="InterPro" id="IPR007487">
    <property type="entry name" value="ABC_transpt-TYRBP-like"/>
</dbReference>
<dbReference type="eggNOG" id="COG2984">
    <property type="taxonomic scope" value="Bacteria"/>
</dbReference>
<dbReference type="SUPFAM" id="SSF53822">
    <property type="entry name" value="Periplasmic binding protein-like I"/>
    <property type="match status" value="1"/>
</dbReference>
<dbReference type="Gene3D" id="3.40.50.2300">
    <property type="match status" value="2"/>
</dbReference>
<dbReference type="Pfam" id="PF04392">
    <property type="entry name" value="ABC_sub_bind"/>
    <property type="match status" value="1"/>
</dbReference>
<dbReference type="AlphaFoldDB" id="G5KEE2"/>
<dbReference type="Proteomes" id="UP000005388">
    <property type="component" value="Unassembled WGS sequence"/>
</dbReference>
<organism evidence="2 3">
    <name type="scientific">Streptococcus urinalis 2285-97</name>
    <dbReference type="NCBI Taxonomy" id="764291"/>
    <lineage>
        <taxon>Bacteria</taxon>
        <taxon>Bacillati</taxon>
        <taxon>Bacillota</taxon>
        <taxon>Bacilli</taxon>
        <taxon>Lactobacillales</taxon>
        <taxon>Streptococcaceae</taxon>
        <taxon>Streptococcus</taxon>
    </lineage>
</organism>
<gene>
    <name evidence="2" type="ORF">STRUR_2080</name>
</gene>
<keyword evidence="1" id="KW-0732">Signal</keyword>
<name>G5KEE2_9STRE</name>
<dbReference type="PROSITE" id="PS51257">
    <property type="entry name" value="PROKAR_LIPOPROTEIN"/>
    <property type="match status" value="1"/>
</dbReference>
<dbReference type="EMBL" id="AEUZ02000001">
    <property type="protein sequence ID" value="EHJ56756.1"/>
    <property type="molecule type" value="Genomic_DNA"/>
</dbReference>
<dbReference type="STRING" id="764291.STRUR_2080"/>
<evidence type="ECO:0000256" key="1">
    <source>
        <dbReference type="SAM" id="SignalP"/>
    </source>
</evidence>
<reference evidence="2 3" key="1">
    <citation type="journal article" date="2014" name="Int. J. Syst. Evol. Microbiol.">
        <title>Phylogenomics and the dynamic genome evolution of the genus Streptococcus.</title>
        <authorList>
            <consortium name="The Broad Institute Genome Sequencing Platform"/>
            <person name="Richards V.P."/>
            <person name="Palmer S.R."/>
            <person name="Pavinski Bitar P.D."/>
            <person name="Qin X."/>
            <person name="Weinstock G.M."/>
            <person name="Highlander S.K."/>
            <person name="Town C.D."/>
            <person name="Burne R.A."/>
            <person name="Stanhope M.J."/>
        </authorList>
    </citation>
    <scope>NUCLEOTIDE SEQUENCE [LARGE SCALE GENOMIC DNA]</scope>
    <source>
        <strain evidence="2 3">2285-97</strain>
    </source>
</reference>
<dbReference type="RefSeq" id="WP_006739500.1">
    <property type="nucleotide sequence ID" value="NZ_AEUZ02000001.1"/>
</dbReference>
<dbReference type="CDD" id="cd06325">
    <property type="entry name" value="PBP1_ABC_unchar_transporter"/>
    <property type="match status" value="1"/>
</dbReference>
<evidence type="ECO:0000313" key="2">
    <source>
        <dbReference type="EMBL" id="EHJ56756.1"/>
    </source>
</evidence>